<dbReference type="AlphaFoldDB" id="A0A4U7AUM8"/>
<dbReference type="InterPro" id="IPR041698">
    <property type="entry name" value="Methyltransf_25"/>
</dbReference>
<reference evidence="3 4" key="1">
    <citation type="submission" date="2018-02" db="EMBL/GenBank/DDBJ databases">
        <title>Draft genome sequences of Elsinoe sp., causing black scab on jojoba.</title>
        <authorList>
            <person name="Stodart B."/>
            <person name="Jeffress S."/>
            <person name="Ash G."/>
            <person name="Arun Chinnappa K."/>
        </authorList>
    </citation>
    <scope>NUCLEOTIDE SEQUENCE [LARGE SCALE GENOMIC DNA]</scope>
    <source>
        <strain evidence="3 4">Hillstone_2</strain>
    </source>
</reference>
<sequence length="274" mass="29944">MAQLPRRSTAKWFNQLAGGYARQTANSTKTAIAQALQLPHISSDITTSTILHDNACGPGTASLAVIEHLGQEPARIEGTDNSEGMINAFKHIIAAAGWQNVNATVMASEHMDLPDDTFTTSITNISMTNFADGPQVLREVRRTLKPQGLAVVVQWKQFTVAEMIHNAQSTIKSDAVLMSVPGAEWMADGYIKARFEDTGFADVRQTTVDVVVSGEDIQGLREFMLGNFTAEARAGWSKDEESRWEAEIDKEISLQVAQHGGVKMVVWVVTGRKE</sequence>
<dbReference type="EMBL" id="PTQR01000128">
    <property type="protein sequence ID" value="TKX18727.1"/>
    <property type="molecule type" value="Genomic_DNA"/>
</dbReference>
<accession>A0A4U7AUM8</accession>
<keyword evidence="3" id="KW-0489">Methyltransferase</keyword>
<dbReference type="Proteomes" id="UP000308133">
    <property type="component" value="Unassembled WGS sequence"/>
</dbReference>
<dbReference type="CDD" id="cd02440">
    <property type="entry name" value="AdoMet_MTases"/>
    <property type="match status" value="1"/>
</dbReference>
<dbReference type="InterPro" id="IPR029063">
    <property type="entry name" value="SAM-dependent_MTases_sf"/>
</dbReference>
<dbReference type="PANTHER" id="PTHR43861:SF3">
    <property type="entry name" value="PUTATIVE (AFU_ORTHOLOGUE AFUA_2G14390)-RELATED"/>
    <property type="match status" value="1"/>
</dbReference>
<dbReference type="PANTHER" id="PTHR43861">
    <property type="entry name" value="TRANS-ACONITATE 2-METHYLTRANSFERASE-RELATED"/>
    <property type="match status" value="1"/>
</dbReference>
<evidence type="ECO:0000313" key="3">
    <source>
        <dbReference type="EMBL" id="TKX18727.1"/>
    </source>
</evidence>
<dbReference type="GO" id="GO:0008168">
    <property type="term" value="F:methyltransferase activity"/>
    <property type="evidence" value="ECO:0007669"/>
    <property type="project" value="UniProtKB-KW"/>
</dbReference>
<dbReference type="Pfam" id="PF13649">
    <property type="entry name" value="Methyltransf_25"/>
    <property type="match status" value="1"/>
</dbReference>
<dbReference type="Gene3D" id="3.40.50.150">
    <property type="entry name" value="Vaccinia Virus protein VP39"/>
    <property type="match status" value="1"/>
</dbReference>
<keyword evidence="1 3" id="KW-0808">Transferase</keyword>
<organism evidence="3 4">
    <name type="scientific">Elsinoe australis</name>
    <dbReference type="NCBI Taxonomy" id="40998"/>
    <lineage>
        <taxon>Eukaryota</taxon>
        <taxon>Fungi</taxon>
        <taxon>Dikarya</taxon>
        <taxon>Ascomycota</taxon>
        <taxon>Pezizomycotina</taxon>
        <taxon>Dothideomycetes</taxon>
        <taxon>Dothideomycetidae</taxon>
        <taxon>Myriangiales</taxon>
        <taxon>Elsinoaceae</taxon>
        <taxon>Elsinoe</taxon>
    </lineage>
</organism>
<dbReference type="SUPFAM" id="SSF53335">
    <property type="entry name" value="S-adenosyl-L-methionine-dependent methyltransferases"/>
    <property type="match status" value="1"/>
</dbReference>
<evidence type="ECO:0000313" key="4">
    <source>
        <dbReference type="Proteomes" id="UP000308133"/>
    </source>
</evidence>
<dbReference type="GO" id="GO:0032259">
    <property type="term" value="P:methylation"/>
    <property type="evidence" value="ECO:0007669"/>
    <property type="project" value="UniProtKB-KW"/>
</dbReference>
<protein>
    <submittedName>
        <fullName evidence="3">Methyltransferase domain-containing protein 29</fullName>
    </submittedName>
</protein>
<proteinExistence type="predicted"/>
<evidence type="ECO:0000256" key="1">
    <source>
        <dbReference type="ARBA" id="ARBA00022679"/>
    </source>
</evidence>
<gene>
    <name evidence="3" type="ORF">C1H76_9517</name>
</gene>
<feature type="domain" description="Methyltransferase" evidence="2">
    <location>
        <begin position="53"/>
        <end position="148"/>
    </location>
</feature>
<name>A0A4U7AUM8_9PEZI</name>
<evidence type="ECO:0000259" key="2">
    <source>
        <dbReference type="Pfam" id="PF13649"/>
    </source>
</evidence>
<comment type="caution">
    <text evidence="3">The sequence shown here is derived from an EMBL/GenBank/DDBJ whole genome shotgun (WGS) entry which is preliminary data.</text>
</comment>